<dbReference type="AlphaFoldDB" id="A0A2G5VDU9"/>
<reference evidence="7" key="1">
    <citation type="submission" date="2017-10" db="EMBL/GenBank/DDBJ databases">
        <title>Rapid genome shrinkage in a self-fertile nematode reveals novel sperm competition proteins.</title>
        <authorList>
            <person name="Yin D."/>
            <person name="Schwarz E.M."/>
            <person name="Thomas C.G."/>
            <person name="Felde R.L."/>
            <person name="Korf I.F."/>
            <person name="Cutter A.D."/>
            <person name="Schartner C.M."/>
            <person name="Ralston E.J."/>
            <person name="Meyer B.J."/>
            <person name="Haag E.S."/>
        </authorList>
    </citation>
    <scope>NUCLEOTIDE SEQUENCE [LARGE SCALE GENOMIC DNA]</scope>
    <source>
        <strain evidence="7">JU1422</strain>
    </source>
</reference>
<dbReference type="PANTHER" id="PTHR13528:SF2">
    <property type="entry name" value="LARGE RIBOSOMAL SUBUNIT PROTEIN BL28M"/>
    <property type="match status" value="1"/>
</dbReference>
<evidence type="ECO:0000313" key="6">
    <source>
        <dbReference type="EMBL" id="PIC49851.1"/>
    </source>
</evidence>
<keyword evidence="2" id="KW-0689">Ribosomal protein</keyword>
<evidence type="ECO:0000256" key="2">
    <source>
        <dbReference type="ARBA" id="ARBA00022980"/>
    </source>
</evidence>
<dbReference type="PANTHER" id="PTHR13528">
    <property type="entry name" value="39S RIBOSOMAL PROTEIN L28, MITOCHONDRIAL"/>
    <property type="match status" value="1"/>
</dbReference>
<dbReference type="InterPro" id="IPR034704">
    <property type="entry name" value="Ribosomal_bL28/bL31-like_sf"/>
</dbReference>
<gene>
    <name evidence="6" type="primary">Cni-mrpl-28</name>
    <name evidence="6" type="synonym">Cnig_chr_II.g8321</name>
    <name evidence="6" type="ORF">B9Z55_008321</name>
</gene>
<proteinExistence type="inferred from homology"/>
<dbReference type="EMBL" id="PDUG01000002">
    <property type="protein sequence ID" value="PIC49851.1"/>
    <property type="molecule type" value="Genomic_DNA"/>
</dbReference>
<dbReference type="InterPro" id="IPR026569">
    <property type="entry name" value="Ribosomal_bL28"/>
</dbReference>
<dbReference type="SUPFAM" id="SSF143800">
    <property type="entry name" value="L28p-like"/>
    <property type="match status" value="1"/>
</dbReference>
<evidence type="ECO:0000313" key="7">
    <source>
        <dbReference type="Proteomes" id="UP000230233"/>
    </source>
</evidence>
<organism evidence="6 7">
    <name type="scientific">Caenorhabditis nigoni</name>
    <dbReference type="NCBI Taxonomy" id="1611254"/>
    <lineage>
        <taxon>Eukaryota</taxon>
        <taxon>Metazoa</taxon>
        <taxon>Ecdysozoa</taxon>
        <taxon>Nematoda</taxon>
        <taxon>Chromadorea</taxon>
        <taxon>Rhabditida</taxon>
        <taxon>Rhabditina</taxon>
        <taxon>Rhabditomorpha</taxon>
        <taxon>Rhabditoidea</taxon>
        <taxon>Rhabditidae</taxon>
        <taxon>Peloderinae</taxon>
        <taxon>Caenorhabditis</taxon>
    </lineage>
</organism>
<evidence type="ECO:0000256" key="1">
    <source>
        <dbReference type="ARBA" id="ARBA00008760"/>
    </source>
</evidence>
<dbReference type="GO" id="GO:0003735">
    <property type="term" value="F:structural constituent of ribosome"/>
    <property type="evidence" value="ECO:0007669"/>
    <property type="project" value="InterPro"/>
</dbReference>
<dbReference type="OrthoDB" id="361870at2759"/>
<dbReference type="Proteomes" id="UP000230233">
    <property type="component" value="Chromosome II"/>
</dbReference>
<evidence type="ECO:0000256" key="4">
    <source>
        <dbReference type="ARBA" id="ARBA00035269"/>
    </source>
</evidence>
<evidence type="ECO:0000256" key="3">
    <source>
        <dbReference type="ARBA" id="ARBA00023274"/>
    </source>
</evidence>
<comment type="similarity">
    <text evidence="1">Belongs to the bacterial ribosomal protein bL28 family.</text>
</comment>
<keyword evidence="7" id="KW-1185">Reference proteome</keyword>
<keyword evidence="3" id="KW-0687">Ribonucleoprotein</keyword>
<name>A0A2G5VDU9_9PELO</name>
<sequence length="310" mass="36034">MASLVKNLKSLTPSVPRAIVTWDKAERIRRNEEIFKDQTSVVHRLPDHYKKRYWEMILSDKAPVHYRPPNSRVAYDSFKNQEVQLENNPIVGIRTPEGDQGLWGGERVVKGWIESAPYTKKKILPRYWVPKLFFPALKTVVLYSEIIDKYMKVTVTERAMRLIDENFGLDYYILRSQEIDLDSKFANSLKREMLLTLAAGTYYDYDDDKKAYIKEKYSEFCIPEEEAEWIGLELNEAARKQQDLEDSVAPVPLKYGLEQSLVERLRNGTDDISQELENPEGPVRTESKFGEKMLGKYLNPIGKKLRSATN</sequence>
<accession>A0A2G5VDU9</accession>
<dbReference type="GO" id="GO:0005762">
    <property type="term" value="C:mitochondrial large ribosomal subunit"/>
    <property type="evidence" value="ECO:0007669"/>
    <property type="project" value="TreeGrafter"/>
</dbReference>
<dbReference type="STRING" id="1611254.A0A2G5VDU9"/>
<comment type="caution">
    <text evidence="6">The sequence shown here is derived from an EMBL/GenBank/DDBJ whole genome shotgun (WGS) entry which is preliminary data.</text>
</comment>
<evidence type="ECO:0000256" key="5">
    <source>
        <dbReference type="ARBA" id="ARBA00035538"/>
    </source>
</evidence>
<protein>
    <recommendedName>
        <fullName evidence="4">Large ribosomal subunit protein bL28m</fullName>
    </recommendedName>
    <alternativeName>
        <fullName evidence="5">39S ribosomal protein L28, mitochondrial</fullName>
    </alternativeName>
</protein>